<accession>A0A9P1CDW4</accession>
<organism evidence="2">
    <name type="scientific">Cladocopium goreaui</name>
    <dbReference type="NCBI Taxonomy" id="2562237"/>
    <lineage>
        <taxon>Eukaryota</taxon>
        <taxon>Sar</taxon>
        <taxon>Alveolata</taxon>
        <taxon>Dinophyceae</taxon>
        <taxon>Suessiales</taxon>
        <taxon>Symbiodiniaceae</taxon>
        <taxon>Cladocopium</taxon>
    </lineage>
</organism>
<dbReference type="EMBL" id="CAMXCT010001399">
    <property type="protein sequence ID" value="CAI3989725.1"/>
    <property type="molecule type" value="Genomic_DNA"/>
</dbReference>
<dbReference type="EMBL" id="CAMXCT020001399">
    <property type="protein sequence ID" value="CAL1143100.1"/>
    <property type="molecule type" value="Genomic_DNA"/>
</dbReference>
<comment type="caution">
    <text evidence="2">The sequence shown here is derived from an EMBL/GenBank/DDBJ whole genome shotgun (WGS) entry which is preliminary data.</text>
</comment>
<name>A0A9P1CDW4_9DINO</name>
<keyword evidence="5" id="KW-1185">Reference proteome</keyword>
<proteinExistence type="predicted"/>
<sequence length="750" mass="83865">MANSSSFVDSVPTCSGDPSEFETFVTACKWYVKGLISSEQSQAASRVWSRLKGPAKAVVRHLNPDDYSDEQGLHRLLEVLWMSPLQQLPVPDVFRRLDQWHQLKRLSSETIPELLVREEDLFLQLQQSLVRAREGRFPGSSGAFGTPEPSINRPPSTPSQSPLGARHSSVPDDSARRTWAPRPQESKEPETRDLFEEELRGYRLLKSARLTTSERQSVLTQTNNSTGFLQIRRALRTLFSEDDDFGKGGLRKGRLYWNEYEAHGEDEDESWMWEADDPGTWDWDDSQYSHWQSWTDDSWYQQQDSFVDEGAWDEELLNDTANADDNSDPVEQQFREAYALAGEANKTLAEAREAVRKVRQARGYFAPESMSGKGISGKGKIGHSKGSYGSGKKGKFKGKGMGKPTHFYDISALFVPGEIYLTGMVNDTCVVIDTGASENAVGVDSLNRLVQQGGFQYHVDLEDRPVFRFGNGQQSGAVSRVDLTSTALGTLAFYVLDGEASNTPPLLGGRSLRSIGAIMAYDQNLFIYNDKASGSQWMAVKMQPLPSAHVSVDLKGDLTAMDGRPQTGGMFPMQQESRSEESHKPVCDMAGMRQMWPQNELSGEGVRQWRASPHEKMVNGKLMDLKGIQLQQGLSNSMAINMSLRGYRRRRGLDQTDQGSNGYTMPKGQTDLLMEAAEKYLREKGLDGLDPEEFKERVMNHVLGKMQVKKEPKPEINDPKAAEAMVLEIISSDEENNKDPAQASAVSRKR</sequence>
<evidence type="ECO:0000313" key="5">
    <source>
        <dbReference type="Proteomes" id="UP001152797"/>
    </source>
</evidence>
<dbReference type="OrthoDB" id="448862at2759"/>
<gene>
    <name evidence="2" type="ORF">C1SCF055_LOCUS16777</name>
</gene>
<reference evidence="3" key="2">
    <citation type="submission" date="2024-04" db="EMBL/GenBank/DDBJ databases">
        <authorList>
            <person name="Chen Y."/>
            <person name="Shah S."/>
            <person name="Dougan E. K."/>
            <person name="Thang M."/>
            <person name="Chan C."/>
        </authorList>
    </citation>
    <scope>NUCLEOTIDE SEQUENCE [LARGE SCALE GENOMIC DNA]</scope>
</reference>
<dbReference type="Proteomes" id="UP001152797">
    <property type="component" value="Unassembled WGS sequence"/>
</dbReference>
<reference evidence="2" key="1">
    <citation type="submission" date="2022-10" db="EMBL/GenBank/DDBJ databases">
        <authorList>
            <person name="Chen Y."/>
            <person name="Dougan E. K."/>
            <person name="Chan C."/>
            <person name="Rhodes N."/>
            <person name="Thang M."/>
        </authorList>
    </citation>
    <scope>NUCLEOTIDE SEQUENCE</scope>
</reference>
<evidence type="ECO:0000256" key="1">
    <source>
        <dbReference type="SAM" id="MobiDB-lite"/>
    </source>
</evidence>
<protein>
    <submittedName>
        <fullName evidence="4">Calmodulin</fullName>
    </submittedName>
</protein>
<evidence type="ECO:0000313" key="3">
    <source>
        <dbReference type="EMBL" id="CAL1143100.1"/>
    </source>
</evidence>
<feature type="region of interest" description="Disordered" evidence="1">
    <location>
        <begin position="136"/>
        <end position="193"/>
    </location>
</feature>
<feature type="region of interest" description="Disordered" evidence="1">
    <location>
        <begin position="375"/>
        <end position="397"/>
    </location>
</feature>
<dbReference type="AlphaFoldDB" id="A0A9P1CDW4"/>
<feature type="region of interest" description="Disordered" evidence="1">
    <location>
        <begin position="729"/>
        <end position="750"/>
    </location>
</feature>
<feature type="compositionally biased region" description="Basic and acidic residues" evidence="1">
    <location>
        <begin position="184"/>
        <end position="193"/>
    </location>
</feature>
<evidence type="ECO:0000313" key="2">
    <source>
        <dbReference type="EMBL" id="CAI3989725.1"/>
    </source>
</evidence>
<dbReference type="EMBL" id="CAMXCT030001399">
    <property type="protein sequence ID" value="CAL4777037.1"/>
    <property type="molecule type" value="Genomic_DNA"/>
</dbReference>
<evidence type="ECO:0000313" key="4">
    <source>
        <dbReference type="EMBL" id="CAL4777037.1"/>
    </source>
</evidence>